<evidence type="ECO:0000313" key="2">
    <source>
        <dbReference type="EMBL" id="KAI1243630.1"/>
    </source>
</evidence>
<gene>
    <name evidence="2" type="ORF">IHE44_0001263</name>
    <name evidence="1" type="ORF">IHE44_005058</name>
</gene>
<comment type="caution">
    <text evidence="1">The sequence shown here is derived from an EMBL/GenBank/DDBJ whole genome shotgun (WGS) entry which is preliminary data.</text>
</comment>
<dbReference type="EMBL" id="JADDUC010000199">
    <property type="protein sequence ID" value="KAG0115825.1"/>
    <property type="molecule type" value="Genomic_DNA"/>
</dbReference>
<reference evidence="2" key="3">
    <citation type="submission" date="2022-01" db="EMBL/GenBank/DDBJ databases">
        <authorList>
            <person name="Rubenstein D.R."/>
        </authorList>
    </citation>
    <scope>NUCLEOTIDE SEQUENCE</scope>
    <source>
        <strain evidence="2">SS15</strain>
        <tissue evidence="2">Liver</tissue>
    </source>
</reference>
<accession>A0A835NIQ3</accession>
<proteinExistence type="predicted"/>
<evidence type="ECO:0000313" key="3">
    <source>
        <dbReference type="Proteomes" id="UP000618051"/>
    </source>
</evidence>
<dbReference type="OrthoDB" id="10592039at2759"/>
<dbReference type="AlphaFoldDB" id="A0A835NIQ3"/>
<dbReference type="Proteomes" id="UP000618051">
    <property type="component" value="Unassembled WGS sequence"/>
</dbReference>
<organism evidence="1">
    <name type="scientific">Lamprotornis superbus</name>
    <dbReference type="NCBI Taxonomy" id="245042"/>
    <lineage>
        <taxon>Eukaryota</taxon>
        <taxon>Metazoa</taxon>
        <taxon>Chordata</taxon>
        <taxon>Craniata</taxon>
        <taxon>Vertebrata</taxon>
        <taxon>Euteleostomi</taxon>
        <taxon>Archelosauria</taxon>
        <taxon>Archosauria</taxon>
        <taxon>Dinosauria</taxon>
        <taxon>Saurischia</taxon>
        <taxon>Theropoda</taxon>
        <taxon>Coelurosauria</taxon>
        <taxon>Aves</taxon>
        <taxon>Neognathae</taxon>
        <taxon>Neoaves</taxon>
        <taxon>Telluraves</taxon>
        <taxon>Australaves</taxon>
        <taxon>Passeriformes</taxon>
        <taxon>Sturnidae</taxon>
        <taxon>Lamprotornis</taxon>
    </lineage>
</organism>
<evidence type="ECO:0000313" key="1">
    <source>
        <dbReference type="EMBL" id="KAG0115825.1"/>
    </source>
</evidence>
<reference evidence="2 3" key="2">
    <citation type="journal article" date="2021" name="J. Hered.">
        <title>Feather Gene Expression Elucidates the Developmental Basis of Plumage Iridescence in African Starlings.</title>
        <authorList>
            <person name="Rubenstein D.R."/>
            <person name="Corvelo A."/>
            <person name="MacManes M.D."/>
            <person name="Maia R."/>
            <person name="Narzisi G."/>
            <person name="Rousaki A."/>
            <person name="Vandenabeele P."/>
            <person name="Shawkey M.D."/>
            <person name="Solomon J."/>
        </authorList>
    </citation>
    <scope>NUCLEOTIDE SEQUENCE [LARGE SCALE GENOMIC DNA]</scope>
    <source>
        <strain evidence="2">SS15</strain>
    </source>
</reference>
<name>A0A835NIQ3_9PASS</name>
<reference evidence="1" key="1">
    <citation type="submission" date="2020-10" db="EMBL/GenBank/DDBJ databases">
        <title>Feather gene expression reveals the developmental basis of iridescence in African starlings.</title>
        <authorList>
            <person name="Rubenstein D.R."/>
        </authorList>
    </citation>
    <scope>NUCLEOTIDE SEQUENCE</scope>
    <source>
        <strain evidence="1">SS15</strain>
        <tissue evidence="1">Liver</tissue>
    </source>
</reference>
<protein>
    <submittedName>
        <fullName evidence="1">Uncharacterized protein</fullName>
    </submittedName>
</protein>
<sequence length="247" mass="27685">MRTHQRSSTLFRAKLNTRVANKRHPHFQLVAAEQTRVLVALVISQLPKHSSCARVKDEISSDGKRWTGRAGMGKPGGAGCLFSPVQVYQEEMDDLLRQKDADAPGTNLSGKAIIPLLQQNKPEGAETDFYNYGSSPEELHYALLSLGWDAEQGAKSCDVPMQVAFRPLEAKPEPLRFGRDVTDDVLMVYFDPDSEQSGFLKANNRLYIIIKLTTNMIKVDTEQWVHVHQNSCSYGYRNTTSEENLGE</sequence>
<dbReference type="EMBL" id="JADDUC020000001">
    <property type="protein sequence ID" value="KAI1243630.1"/>
    <property type="molecule type" value="Genomic_DNA"/>
</dbReference>
<keyword evidence="3" id="KW-1185">Reference proteome</keyword>
<feature type="non-terminal residue" evidence="1">
    <location>
        <position position="247"/>
    </location>
</feature>